<proteinExistence type="predicted"/>
<reference evidence="8" key="1">
    <citation type="submission" date="2024-07" db="EMBL/GenBank/DDBJ databases">
        <title>Two chromosome-level genome assemblies of Korean endemic species Abeliophyllum distichum and Forsythia ovata (Oleaceae).</title>
        <authorList>
            <person name="Jang H."/>
        </authorList>
    </citation>
    <scope>NUCLEOTIDE SEQUENCE [LARGE SCALE GENOMIC DNA]</scope>
</reference>
<feature type="region of interest" description="Disordered" evidence="5">
    <location>
        <begin position="86"/>
        <end position="112"/>
    </location>
</feature>
<dbReference type="Pfam" id="PF00010">
    <property type="entry name" value="HLH"/>
    <property type="match status" value="1"/>
</dbReference>
<dbReference type="InterPro" id="IPR051358">
    <property type="entry name" value="TF_AMS/ICE1/BHLH6-like"/>
</dbReference>
<evidence type="ECO:0000256" key="1">
    <source>
        <dbReference type="ARBA" id="ARBA00004123"/>
    </source>
</evidence>
<dbReference type="PANTHER" id="PTHR31945">
    <property type="entry name" value="TRANSCRIPTION FACTOR SCREAM2-RELATED"/>
    <property type="match status" value="1"/>
</dbReference>
<dbReference type="Proteomes" id="UP001604277">
    <property type="component" value="Unassembled WGS sequence"/>
</dbReference>
<dbReference type="PROSITE" id="PS50888">
    <property type="entry name" value="BHLH"/>
    <property type="match status" value="1"/>
</dbReference>
<protein>
    <submittedName>
        <fullName evidence="7">Transcription factor ABORTED MICROSPORES</fullName>
    </submittedName>
</protein>
<name>A0ABD1VGX3_9LAMI</name>
<dbReference type="InterPro" id="IPR011598">
    <property type="entry name" value="bHLH_dom"/>
</dbReference>
<accession>A0ABD1VGX3</accession>
<evidence type="ECO:0000256" key="2">
    <source>
        <dbReference type="ARBA" id="ARBA00023015"/>
    </source>
</evidence>
<evidence type="ECO:0000313" key="7">
    <source>
        <dbReference type="EMBL" id="KAL2536596.1"/>
    </source>
</evidence>
<dbReference type="EMBL" id="JBFOLJ010000005">
    <property type="protein sequence ID" value="KAL2536596.1"/>
    <property type="molecule type" value="Genomic_DNA"/>
</dbReference>
<comment type="subcellular location">
    <subcellularLocation>
        <location evidence="1">Nucleus</location>
    </subcellularLocation>
</comment>
<feature type="domain" description="BHLH" evidence="6">
    <location>
        <begin position="1"/>
        <end position="74"/>
    </location>
</feature>
<organism evidence="7 8">
    <name type="scientific">Forsythia ovata</name>
    <dbReference type="NCBI Taxonomy" id="205694"/>
    <lineage>
        <taxon>Eukaryota</taxon>
        <taxon>Viridiplantae</taxon>
        <taxon>Streptophyta</taxon>
        <taxon>Embryophyta</taxon>
        <taxon>Tracheophyta</taxon>
        <taxon>Spermatophyta</taxon>
        <taxon>Magnoliopsida</taxon>
        <taxon>eudicotyledons</taxon>
        <taxon>Gunneridae</taxon>
        <taxon>Pentapetalae</taxon>
        <taxon>asterids</taxon>
        <taxon>lamiids</taxon>
        <taxon>Lamiales</taxon>
        <taxon>Oleaceae</taxon>
        <taxon>Forsythieae</taxon>
        <taxon>Forsythia</taxon>
    </lineage>
</organism>
<evidence type="ECO:0000256" key="4">
    <source>
        <dbReference type="ARBA" id="ARBA00023242"/>
    </source>
</evidence>
<evidence type="ECO:0000256" key="3">
    <source>
        <dbReference type="ARBA" id="ARBA00023163"/>
    </source>
</evidence>
<dbReference type="SMART" id="SM00353">
    <property type="entry name" value="HLH"/>
    <property type="match status" value="1"/>
</dbReference>
<dbReference type="GO" id="GO:0005634">
    <property type="term" value="C:nucleus"/>
    <property type="evidence" value="ECO:0007669"/>
    <property type="project" value="UniProtKB-SubCell"/>
</dbReference>
<gene>
    <name evidence="7" type="ORF">Fot_17987</name>
</gene>
<dbReference type="AlphaFoldDB" id="A0ABD1VGX3"/>
<dbReference type="InterPro" id="IPR036638">
    <property type="entry name" value="HLH_DNA-bd_sf"/>
</dbReference>
<dbReference type="SUPFAM" id="SSF47459">
    <property type="entry name" value="HLH, helix-loop-helix DNA-binding domain"/>
    <property type="match status" value="1"/>
</dbReference>
<evidence type="ECO:0000256" key="5">
    <source>
        <dbReference type="SAM" id="MobiDB-lite"/>
    </source>
</evidence>
<keyword evidence="4" id="KW-0539">Nucleus</keyword>
<evidence type="ECO:0000313" key="8">
    <source>
        <dbReference type="Proteomes" id="UP001604277"/>
    </source>
</evidence>
<dbReference type="PANTHER" id="PTHR31945:SF11">
    <property type="entry name" value="TRANSCRIPTION FACTOR ABORTED MICROSPORES"/>
    <property type="match status" value="1"/>
</dbReference>
<keyword evidence="2" id="KW-0805">Transcription regulation</keyword>
<evidence type="ECO:0000259" key="6">
    <source>
        <dbReference type="PROSITE" id="PS50888"/>
    </source>
</evidence>
<sequence>MAERKRRKKLNDRLYSLRALVPKISKVCNAGQDETVKRIKCNLILPTKHAVVFIVLQLDRASILGDAIDYVMELQKQVKELQIELEEHSDDEDARKTSETNNNDNNNIQPAKLPLIVKDEKNGKQLASKDVEEISACSGFSGESCTKKYLEVSQLAAWSHQSVASNN</sequence>
<dbReference type="Gene3D" id="4.10.280.10">
    <property type="entry name" value="Helix-loop-helix DNA-binding domain"/>
    <property type="match status" value="1"/>
</dbReference>
<keyword evidence="8" id="KW-1185">Reference proteome</keyword>
<comment type="caution">
    <text evidence="7">The sequence shown here is derived from an EMBL/GenBank/DDBJ whole genome shotgun (WGS) entry which is preliminary data.</text>
</comment>
<keyword evidence="3" id="KW-0804">Transcription</keyword>